<keyword evidence="2" id="KW-1133">Transmembrane helix</keyword>
<keyword evidence="4" id="KW-1185">Reference proteome</keyword>
<dbReference type="GO" id="GO:0016020">
    <property type="term" value="C:membrane"/>
    <property type="evidence" value="ECO:0007669"/>
    <property type="project" value="InterPro"/>
</dbReference>
<feature type="transmembrane region" description="Helical" evidence="2">
    <location>
        <begin position="6"/>
        <end position="29"/>
    </location>
</feature>
<sequence>MAVTILNLLSWILEVYWYVLLARIILSYFPDAQRTSFGRYLYTITEPYFGLFRRMIPMVSLGGAYIDLSSIVALIAYTFIRSGLLAVVIWLFNAIGLG</sequence>
<dbReference type="OrthoDB" id="47652at2"/>
<evidence type="ECO:0000313" key="4">
    <source>
        <dbReference type="Proteomes" id="UP000053557"/>
    </source>
</evidence>
<dbReference type="Pfam" id="PF02325">
    <property type="entry name" value="CCB3_YggT"/>
    <property type="match status" value="1"/>
</dbReference>
<organism evidence="3 4">
    <name type="scientific">Ferroacidibacillus organovorans</name>
    <dbReference type="NCBI Taxonomy" id="1765683"/>
    <lineage>
        <taxon>Bacteria</taxon>
        <taxon>Bacillati</taxon>
        <taxon>Bacillota</taxon>
        <taxon>Bacilli</taxon>
        <taxon>Bacillales</taxon>
        <taxon>Alicyclobacillaceae</taxon>
        <taxon>Ferroacidibacillus</taxon>
    </lineage>
</organism>
<protein>
    <recommendedName>
        <fullName evidence="5">YggT family protein</fullName>
    </recommendedName>
</protein>
<keyword evidence="2" id="KW-0472">Membrane</keyword>
<dbReference type="Proteomes" id="UP000053557">
    <property type="component" value="Unassembled WGS sequence"/>
</dbReference>
<gene>
    <name evidence="3" type="ORF">ATW55_06735</name>
</gene>
<proteinExistence type="inferred from homology"/>
<feature type="transmembrane region" description="Helical" evidence="2">
    <location>
        <begin position="64"/>
        <end position="92"/>
    </location>
</feature>
<comment type="caution">
    <text evidence="3">The sequence shown here is derived from an EMBL/GenBank/DDBJ whole genome shotgun (WGS) entry which is preliminary data.</text>
</comment>
<evidence type="ECO:0008006" key="5">
    <source>
        <dbReference type="Google" id="ProtNLM"/>
    </source>
</evidence>
<evidence type="ECO:0000256" key="1">
    <source>
        <dbReference type="ARBA" id="ARBA00010894"/>
    </source>
</evidence>
<evidence type="ECO:0000256" key="2">
    <source>
        <dbReference type="SAM" id="Phobius"/>
    </source>
</evidence>
<reference evidence="3 4" key="1">
    <citation type="submission" date="2015-12" db="EMBL/GenBank/DDBJ databases">
        <title>Draft genome sequence of Acidibacillus ferrooxidans ITV001, isolated from a chalcopyrite acid mine drainage site in Brazil.</title>
        <authorList>
            <person name="Dall'Agnol H."/>
            <person name="Nancucheo I."/>
            <person name="Johnson B."/>
            <person name="Oliveira R."/>
            <person name="Leite L."/>
            <person name="Pylro V."/>
            <person name="Nunes G.L."/>
            <person name="Tzotzos G."/>
            <person name="Fernandes G.R."/>
            <person name="Dutra J."/>
            <person name="Orellana S.C."/>
            <person name="Oliveira G."/>
        </authorList>
    </citation>
    <scope>NUCLEOTIDE SEQUENCE [LARGE SCALE GENOMIC DNA]</scope>
    <source>
        <strain evidence="4">ITV01</strain>
    </source>
</reference>
<dbReference type="InterPro" id="IPR003425">
    <property type="entry name" value="CCB3/YggT"/>
</dbReference>
<dbReference type="AlphaFoldDB" id="A0A124IVX0"/>
<dbReference type="EMBL" id="LPVJ01000048">
    <property type="protein sequence ID" value="KUO95571.1"/>
    <property type="molecule type" value="Genomic_DNA"/>
</dbReference>
<dbReference type="RefSeq" id="WP_067716796.1">
    <property type="nucleotide sequence ID" value="NZ_LPVJ01000048.1"/>
</dbReference>
<keyword evidence="2" id="KW-0812">Transmembrane</keyword>
<name>A0A124IVX0_9BACL</name>
<dbReference type="PANTHER" id="PTHR33219">
    <property type="entry name" value="YLMG HOMOLOG PROTEIN 2, CHLOROPLASTIC"/>
    <property type="match status" value="1"/>
</dbReference>
<evidence type="ECO:0000313" key="3">
    <source>
        <dbReference type="EMBL" id="KUO95571.1"/>
    </source>
</evidence>
<comment type="similarity">
    <text evidence="1">Belongs to the YggT family.</text>
</comment>
<accession>A0A124IVX0</accession>
<dbReference type="PANTHER" id="PTHR33219:SF14">
    <property type="entry name" value="PROTEIN COFACTOR ASSEMBLY OF COMPLEX C SUBUNIT B CCB3, CHLOROPLASTIC-RELATED"/>
    <property type="match status" value="1"/>
</dbReference>